<dbReference type="GO" id="GO:0016747">
    <property type="term" value="F:acyltransferase activity, transferring groups other than amino-acyl groups"/>
    <property type="evidence" value="ECO:0007669"/>
    <property type="project" value="InterPro"/>
</dbReference>
<evidence type="ECO:0000313" key="2">
    <source>
        <dbReference type="EMBL" id="GGL11894.1"/>
    </source>
</evidence>
<dbReference type="InterPro" id="IPR000182">
    <property type="entry name" value="GNAT_dom"/>
</dbReference>
<sequence length="174" mass="19798">MRDDLLTVYTASHADLIHLPWFSPEQFWERLVTLYAKTDDFDLVTGQLNDQVIGYAFGSPRTDEPLRHLLHTQIPTIPDTGPVYIFREFAVHPEHQRHGHGTRIHHELLRTRPETAANLLVRTDNQPALTAYHRWGWTIIGTKKPFPDSPTLTSMGLDLTHLATGDATPGSHRP</sequence>
<evidence type="ECO:0000259" key="1">
    <source>
        <dbReference type="PROSITE" id="PS51186"/>
    </source>
</evidence>
<dbReference type="CDD" id="cd04301">
    <property type="entry name" value="NAT_SF"/>
    <property type="match status" value="1"/>
</dbReference>
<gene>
    <name evidence="2" type="ORF">GCM10012284_53280</name>
</gene>
<dbReference type="InterPro" id="IPR016181">
    <property type="entry name" value="Acyl_CoA_acyltransferase"/>
</dbReference>
<reference evidence="2" key="2">
    <citation type="submission" date="2020-09" db="EMBL/GenBank/DDBJ databases">
        <authorList>
            <person name="Sun Q."/>
            <person name="Zhou Y."/>
        </authorList>
    </citation>
    <scope>NUCLEOTIDE SEQUENCE</scope>
    <source>
        <strain evidence="2">CGMCC 4.7299</strain>
    </source>
</reference>
<accession>A0A8J3C5C9</accession>
<evidence type="ECO:0000313" key="3">
    <source>
        <dbReference type="Proteomes" id="UP000656042"/>
    </source>
</evidence>
<dbReference type="PROSITE" id="PS51186">
    <property type="entry name" value="GNAT"/>
    <property type="match status" value="1"/>
</dbReference>
<organism evidence="2 3">
    <name type="scientific">Mangrovihabitans endophyticus</name>
    <dbReference type="NCBI Taxonomy" id="1751298"/>
    <lineage>
        <taxon>Bacteria</taxon>
        <taxon>Bacillati</taxon>
        <taxon>Actinomycetota</taxon>
        <taxon>Actinomycetes</taxon>
        <taxon>Micromonosporales</taxon>
        <taxon>Micromonosporaceae</taxon>
        <taxon>Mangrovihabitans</taxon>
    </lineage>
</organism>
<protein>
    <recommendedName>
        <fullName evidence="1">N-acetyltransferase domain-containing protein</fullName>
    </recommendedName>
</protein>
<name>A0A8J3C5C9_9ACTN</name>
<dbReference type="EMBL" id="BMMX01000037">
    <property type="protein sequence ID" value="GGL11894.1"/>
    <property type="molecule type" value="Genomic_DNA"/>
</dbReference>
<dbReference type="SUPFAM" id="SSF55729">
    <property type="entry name" value="Acyl-CoA N-acyltransferases (Nat)"/>
    <property type="match status" value="1"/>
</dbReference>
<dbReference type="Gene3D" id="3.40.630.30">
    <property type="match status" value="1"/>
</dbReference>
<proteinExistence type="predicted"/>
<dbReference type="Pfam" id="PF00583">
    <property type="entry name" value="Acetyltransf_1"/>
    <property type="match status" value="1"/>
</dbReference>
<dbReference type="Proteomes" id="UP000656042">
    <property type="component" value="Unassembled WGS sequence"/>
</dbReference>
<dbReference type="AlphaFoldDB" id="A0A8J3C5C9"/>
<comment type="caution">
    <text evidence="2">The sequence shown here is derived from an EMBL/GenBank/DDBJ whole genome shotgun (WGS) entry which is preliminary data.</text>
</comment>
<keyword evidence="3" id="KW-1185">Reference proteome</keyword>
<feature type="domain" description="N-acetyltransferase" evidence="1">
    <location>
        <begin position="6"/>
        <end position="160"/>
    </location>
</feature>
<reference evidence="2" key="1">
    <citation type="journal article" date="2014" name="Int. J. Syst. Evol. Microbiol.">
        <title>Complete genome sequence of Corynebacterium casei LMG S-19264T (=DSM 44701T), isolated from a smear-ripened cheese.</title>
        <authorList>
            <consortium name="US DOE Joint Genome Institute (JGI-PGF)"/>
            <person name="Walter F."/>
            <person name="Albersmeier A."/>
            <person name="Kalinowski J."/>
            <person name="Ruckert C."/>
        </authorList>
    </citation>
    <scope>NUCLEOTIDE SEQUENCE</scope>
    <source>
        <strain evidence="2">CGMCC 4.7299</strain>
    </source>
</reference>